<evidence type="ECO:0008006" key="4">
    <source>
        <dbReference type="Google" id="ProtNLM"/>
    </source>
</evidence>
<keyword evidence="3" id="KW-1185">Reference proteome</keyword>
<comment type="caution">
    <text evidence="2">The sequence shown here is derived from an EMBL/GenBank/DDBJ whole genome shotgun (WGS) entry which is preliminary data.</text>
</comment>
<dbReference type="Gene3D" id="2.160.20.10">
    <property type="entry name" value="Single-stranded right-handed beta-helix, Pectin lyase-like"/>
    <property type="match status" value="1"/>
</dbReference>
<name>A0ABN9TH23_9DINO</name>
<sequence>MAAAEAEVPAGFDCAMRHLAVDFARRAQPSITQRQLEGLADALNGAPEARCRNVSAAGWRHAAQRSAPAAPGAAERSVFASPSGDDASAGTISAPLRTIAAAVASARRWGAGVGRTVFLRAGVYREAGAIQLTAADSGLTIAAYAAEEVWISGAKEIFPTWRLFSAKGGKNIWVTDVASSLGPIRGLRVGGRRAVRARYPNSDPETDLNPAGWVSTPTRWLSPRVTHVTDPPVEYVVDAPEWTRQDSTGNEVSYRAGINGSCRHLEPPYGYWCSGRPSRAPDGSLTHRWPSGLVFEGHLPHAPYKDPAGAIVHSCRGGANCWFTWMFEVDAQSVENKTLSWSYGGFQGAEGDDAGGTWYIENVLEELDVANEFFHDSKLGLLYYFHNASSGTPPPPSLTFEAATLKVLLNATGSMREPVVDVTIRRIKRT</sequence>
<evidence type="ECO:0000313" key="3">
    <source>
        <dbReference type="Proteomes" id="UP001189429"/>
    </source>
</evidence>
<gene>
    <name evidence="2" type="ORF">PCOR1329_LOCUS39035</name>
</gene>
<organism evidence="2 3">
    <name type="scientific">Prorocentrum cordatum</name>
    <dbReference type="NCBI Taxonomy" id="2364126"/>
    <lineage>
        <taxon>Eukaryota</taxon>
        <taxon>Sar</taxon>
        <taxon>Alveolata</taxon>
        <taxon>Dinophyceae</taxon>
        <taxon>Prorocentrales</taxon>
        <taxon>Prorocentraceae</taxon>
        <taxon>Prorocentrum</taxon>
    </lineage>
</organism>
<dbReference type="InterPro" id="IPR012334">
    <property type="entry name" value="Pectin_lyas_fold"/>
</dbReference>
<dbReference type="PANTHER" id="PTHR36453">
    <property type="entry name" value="SECRETED PROTEIN-RELATED"/>
    <property type="match status" value="1"/>
</dbReference>
<evidence type="ECO:0000256" key="1">
    <source>
        <dbReference type="SAM" id="MobiDB-lite"/>
    </source>
</evidence>
<dbReference type="EMBL" id="CAUYUJ010014718">
    <property type="protein sequence ID" value="CAK0845156.1"/>
    <property type="molecule type" value="Genomic_DNA"/>
</dbReference>
<reference evidence="2" key="1">
    <citation type="submission" date="2023-10" db="EMBL/GenBank/DDBJ databases">
        <authorList>
            <person name="Chen Y."/>
            <person name="Shah S."/>
            <person name="Dougan E. K."/>
            <person name="Thang M."/>
            <person name="Chan C."/>
        </authorList>
    </citation>
    <scope>NUCLEOTIDE SEQUENCE [LARGE SCALE GENOMIC DNA]</scope>
</reference>
<dbReference type="InterPro" id="IPR011050">
    <property type="entry name" value="Pectin_lyase_fold/virulence"/>
</dbReference>
<dbReference type="SUPFAM" id="SSF51126">
    <property type="entry name" value="Pectin lyase-like"/>
    <property type="match status" value="1"/>
</dbReference>
<protein>
    <recommendedName>
        <fullName evidence="4">DUF1565 domain-containing protein</fullName>
    </recommendedName>
</protein>
<feature type="region of interest" description="Disordered" evidence="1">
    <location>
        <begin position="65"/>
        <end position="89"/>
    </location>
</feature>
<feature type="compositionally biased region" description="Low complexity" evidence="1">
    <location>
        <begin position="65"/>
        <end position="77"/>
    </location>
</feature>
<evidence type="ECO:0000313" key="2">
    <source>
        <dbReference type="EMBL" id="CAK0845156.1"/>
    </source>
</evidence>
<proteinExistence type="predicted"/>
<accession>A0ABN9TH23</accession>
<dbReference type="Proteomes" id="UP001189429">
    <property type="component" value="Unassembled WGS sequence"/>
</dbReference>
<dbReference type="PANTHER" id="PTHR36453:SF1">
    <property type="entry name" value="RIGHT HANDED BETA HELIX DOMAIN-CONTAINING PROTEIN"/>
    <property type="match status" value="1"/>
</dbReference>